<accession>A0ABV9I2S6</accession>
<reference evidence="2" key="1">
    <citation type="journal article" date="2019" name="Int. J. Syst. Evol. Microbiol.">
        <title>The Global Catalogue of Microorganisms (GCM) 10K type strain sequencing project: providing services to taxonomists for standard genome sequencing and annotation.</title>
        <authorList>
            <consortium name="The Broad Institute Genomics Platform"/>
            <consortium name="The Broad Institute Genome Sequencing Center for Infectious Disease"/>
            <person name="Wu L."/>
            <person name="Ma J."/>
        </authorList>
    </citation>
    <scope>NUCLEOTIDE SEQUENCE [LARGE SCALE GENOMIC DNA]</scope>
    <source>
        <strain evidence="2">YJ-61-S</strain>
    </source>
</reference>
<dbReference type="RefSeq" id="WP_379980868.1">
    <property type="nucleotide sequence ID" value="NZ_JBHSFV010000011.1"/>
</dbReference>
<keyword evidence="2" id="KW-1185">Reference proteome</keyword>
<evidence type="ECO:0000313" key="2">
    <source>
        <dbReference type="Proteomes" id="UP001596043"/>
    </source>
</evidence>
<dbReference type="Proteomes" id="UP001596043">
    <property type="component" value="Unassembled WGS sequence"/>
</dbReference>
<sequence>MYELDLNVYNIVIIASAYGAPYAHLQADQIMERYILPAIL</sequence>
<evidence type="ECO:0000313" key="1">
    <source>
        <dbReference type="EMBL" id="MFC4635540.1"/>
    </source>
</evidence>
<comment type="caution">
    <text evidence="1">The sequence shown here is derived from an EMBL/GenBank/DDBJ whole genome shotgun (WGS) entry which is preliminary data.</text>
</comment>
<protein>
    <submittedName>
        <fullName evidence="1">Uncharacterized protein</fullName>
    </submittedName>
</protein>
<proteinExistence type="predicted"/>
<organism evidence="1 2">
    <name type="scientific">Dokdonia ponticola</name>
    <dbReference type="NCBI Taxonomy" id="2041041"/>
    <lineage>
        <taxon>Bacteria</taxon>
        <taxon>Pseudomonadati</taxon>
        <taxon>Bacteroidota</taxon>
        <taxon>Flavobacteriia</taxon>
        <taxon>Flavobacteriales</taxon>
        <taxon>Flavobacteriaceae</taxon>
        <taxon>Dokdonia</taxon>
    </lineage>
</organism>
<gene>
    <name evidence="1" type="ORF">ACFO3O_16640</name>
</gene>
<dbReference type="EMBL" id="JBHSFV010000011">
    <property type="protein sequence ID" value="MFC4635540.1"/>
    <property type="molecule type" value="Genomic_DNA"/>
</dbReference>
<name>A0ABV9I2S6_9FLAO</name>